<organism evidence="1 2">
    <name type="scientific">Paenibacillus xylanilyticus</name>
    <dbReference type="NCBI Taxonomy" id="248903"/>
    <lineage>
        <taxon>Bacteria</taxon>
        <taxon>Bacillati</taxon>
        <taxon>Bacillota</taxon>
        <taxon>Bacilli</taxon>
        <taxon>Bacillales</taxon>
        <taxon>Paenibacillaceae</taxon>
        <taxon>Paenibacillus</taxon>
    </lineage>
</organism>
<dbReference type="EMBL" id="JABMCB010000170">
    <property type="protein sequence ID" value="NUU75437.1"/>
    <property type="molecule type" value="Genomic_DNA"/>
</dbReference>
<comment type="caution">
    <text evidence="1">The sequence shown here is derived from an EMBL/GenBank/DDBJ whole genome shotgun (WGS) entry which is preliminary data.</text>
</comment>
<proteinExistence type="predicted"/>
<name>A0A7Y6BV25_9BACL</name>
<accession>A0A7Y6BV25</accession>
<keyword evidence="2" id="KW-1185">Reference proteome</keyword>
<protein>
    <submittedName>
        <fullName evidence="1">Uncharacterized protein</fullName>
    </submittedName>
</protein>
<evidence type="ECO:0000313" key="1">
    <source>
        <dbReference type="EMBL" id="NUU75437.1"/>
    </source>
</evidence>
<sequence>MPTYTSFTCSGREALFLFQLMNIPEAEVLLAHLNDTALQGEQAERTYEKIKNDLIKDGVIESENNEIIIHPQVNQLLQSCKLSSAVIKLHLHTTNAEQSDPSMTYGFISGTNIVEWVWRPARDQVTLTTFESLQDLYHIMGNRIELPDSAEESLDTSIQKDTLQKLLTLKQLGMERITFALRQDQHVHSNAIQELAQAFANIQKHGQFEVSTRGMQDSPQMICFIGSSTGNWLFIENKENKQRETFTAFKITEEELIQSLFLLTTRTLSILPVV</sequence>
<dbReference type="Proteomes" id="UP000526125">
    <property type="component" value="Unassembled WGS sequence"/>
</dbReference>
<dbReference type="AlphaFoldDB" id="A0A7Y6BV25"/>
<dbReference type="RefSeq" id="WP_175395254.1">
    <property type="nucleotide sequence ID" value="NZ_JABMCB010000170.1"/>
</dbReference>
<gene>
    <name evidence="1" type="ORF">HP552_09365</name>
</gene>
<evidence type="ECO:0000313" key="2">
    <source>
        <dbReference type="Proteomes" id="UP000526125"/>
    </source>
</evidence>
<reference evidence="1 2" key="1">
    <citation type="submission" date="2020-05" db="EMBL/GenBank/DDBJ databases">
        <title>Genome Sequencing of Type Strains.</title>
        <authorList>
            <person name="Lemaire J.F."/>
            <person name="Inderbitzin P."/>
            <person name="Gregorio O.A."/>
            <person name="Collins S.B."/>
            <person name="Wespe N."/>
            <person name="Knight-Connoni V."/>
        </authorList>
    </citation>
    <scope>NUCLEOTIDE SEQUENCE [LARGE SCALE GENOMIC DNA]</scope>
    <source>
        <strain evidence="1 2">LMG 21957</strain>
    </source>
</reference>